<organism evidence="1 2">
    <name type="scientific">Campylobacter anatolicus</name>
    <dbReference type="NCBI Taxonomy" id="2829105"/>
    <lineage>
        <taxon>Bacteria</taxon>
        <taxon>Pseudomonadati</taxon>
        <taxon>Campylobacterota</taxon>
        <taxon>Epsilonproteobacteria</taxon>
        <taxon>Campylobacterales</taxon>
        <taxon>Campylobacteraceae</taxon>
        <taxon>Campylobacter</taxon>
    </lineage>
</organism>
<comment type="caution">
    <text evidence="1">The sequence shown here is derived from an EMBL/GenBank/DDBJ whole genome shotgun (WGS) entry which is preliminary data.</text>
</comment>
<dbReference type="EMBL" id="JAGSSW010000002">
    <property type="protein sequence ID" value="MBR8463406.1"/>
    <property type="molecule type" value="Genomic_DNA"/>
</dbReference>
<dbReference type="Proteomes" id="UP000682951">
    <property type="component" value="Unassembled WGS sequence"/>
</dbReference>
<evidence type="ECO:0000313" key="2">
    <source>
        <dbReference type="Proteomes" id="UP000682951"/>
    </source>
</evidence>
<dbReference type="RefSeq" id="WP_212141580.1">
    <property type="nucleotide sequence ID" value="NZ_JAGSSW010000002.1"/>
</dbReference>
<accession>A0ABS5HGJ6</accession>
<name>A0ABS5HGJ6_9BACT</name>
<reference evidence="1 2" key="1">
    <citation type="submission" date="2021-04" db="EMBL/GenBank/DDBJ databases">
        <title>Molecular and phenotypic characterization and identification of bacterial isolates recovered from the Anatolian ground squirrels (Spermophilus xanthoprymnus) and which have the potential to form a new species in the Campylobacter genus.</title>
        <authorList>
            <person name="Aydin F."/>
            <person name="Abay S."/>
            <person name="Kayman T."/>
            <person name="Karakaya E."/>
            <person name="Mustak H.K."/>
            <person name="Mustak I.B."/>
            <person name="Bilgin N."/>
            <person name="Duzler A."/>
            <person name="Sahin O."/>
            <person name="Guran O."/>
            <person name="Saticioglu I.B."/>
        </authorList>
    </citation>
    <scope>NUCLEOTIDE SEQUENCE [LARGE SCALE GENOMIC DNA]</scope>
    <source>
        <strain evidence="2">faydin-G24</strain>
    </source>
</reference>
<gene>
    <name evidence="1" type="ORF">KDD93_02325</name>
</gene>
<keyword evidence="2" id="KW-1185">Reference proteome</keyword>
<evidence type="ECO:0000313" key="1">
    <source>
        <dbReference type="EMBL" id="MBR8463406.1"/>
    </source>
</evidence>
<proteinExistence type="predicted"/>
<protein>
    <submittedName>
        <fullName evidence="1">Uncharacterized protein</fullName>
    </submittedName>
</protein>
<sequence>MECNATISAELPLMHILNTNQLNVGVVENITNLIQVVVRYGFQDLMSNAIFARVGFIGSGIDLERIKTDRDRVGDYLEVMGDIMVSMTFPIGMFLQFSMLQKSGFAISAFGGVLNHLNEHGIRYLIINNPIEYIKELQVGPQAEQDYTYWNGDTIKENLEYLLETSMANVYWRVEGRDNQPKIVLINTTNYIEAIGSLKEALEKDPTDIYGSIIKELENACLWTD</sequence>